<dbReference type="Gene3D" id="3.40.50.150">
    <property type="entry name" value="Vaccinia Virus protein VP39"/>
    <property type="match status" value="1"/>
</dbReference>
<gene>
    <name evidence="2" type="ordered locus">Pogu_0365</name>
</gene>
<organism evidence="2 3">
    <name type="scientific">Pyrobaculum oguniense (strain DSM 13380 / JCM 10595 / TE7)</name>
    <dbReference type="NCBI Taxonomy" id="698757"/>
    <lineage>
        <taxon>Archaea</taxon>
        <taxon>Thermoproteota</taxon>
        <taxon>Thermoprotei</taxon>
        <taxon>Thermoproteales</taxon>
        <taxon>Thermoproteaceae</taxon>
        <taxon>Pyrobaculum</taxon>
    </lineage>
</organism>
<dbReference type="Proteomes" id="UP000009062">
    <property type="component" value="Chromosome"/>
</dbReference>
<evidence type="ECO:0000313" key="2">
    <source>
        <dbReference type="EMBL" id="AFA38392.1"/>
    </source>
</evidence>
<dbReference type="AlphaFoldDB" id="H6Q6Z4"/>
<reference evidence="2 3" key="1">
    <citation type="journal article" date="2012" name="Stand. Genomic Sci.">
        <title>Complete genome sequence of Pyrobaculum oguniense.</title>
        <authorList>
            <person name="Bernick D.L."/>
            <person name="Karplus K."/>
            <person name="Lui L.M."/>
            <person name="Coker J.K."/>
            <person name="Murphy J.N."/>
            <person name="Chan P.P."/>
            <person name="Cozen A.E."/>
            <person name="Lowe T.M."/>
        </authorList>
    </citation>
    <scope>NUCLEOTIDE SEQUENCE [LARGE SCALE GENOMIC DNA]</scope>
    <source>
        <strain evidence="2 3">TE7</strain>
    </source>
</reference>
<protein>
    <submittedName>
        <fullName evidence="2">Methylase involved in ubiquinone/menaquinone biosynthesis</fullName>
    </submittedName>
</protein>
<evidence type="ECO:0000259" key="1">
    <source>
        <dbReference type="Pfam" id="PF08241"/>
    </source>
</evidence>
<dbReference type="STRING" id="698757.Pogu_0365"/>
<dbReference type="EMBL" id="CP003316">
    <property type="protein sequence ID" value="AFA38392.1"/>
    <property type="molecule type" value="Genomic_DNA"/>
</dbReference>
<dbReference type="GO" id="GO:0008757">
    <property type="term" value="F:S-adenosylmethionine-dependent methyltransferase activity"/>
    <property type="evidence" value="ECO:0007669"/>
    <property type="project" value="InterPro"/>
</dbReference>
<sequence>MEIDHVLELYRQLAPVYEEVYGAEQRAKYLRAAALAGEKVVDVGCGTGIVFEVLSSYVVCMDISTEMLGLARDKRGIWGELLIADYRMPPFRDGAFSSALFISSADPRQFDELASLWSGIAGVLLFEFKDHWRVVEQRNYEKSNF</sequence>
<dbReference type="GO" id="GO:0032259">
    <property type="term" value="P:methylation"/>
    <property type="evidence" value="ECO:0007669"/>
    <property type="project" value="UniProtKB-KW"/>
</dbReference>
<dbReference type="eggNOG" id="arCOG03773">
    <property type="taxonomic scope" value="Archaea"/>
</dbReference>
<dbReference type="InterPro" id="IPR029063">
    <property type="entry name" value="SAM-dependent_MTases_sf"/>
</dbReference>
<dbReference type="SUPFAM" id="SSF53335">
    <property type="entry name" value="S-adenosyl-L-methionine-dependent methyltransferases"/>
    <property type="match status" value="1"/>
</dbReference>
<keyword evidence="2" id="KW-0489">Methyltransferase</keyword>
<accession>H6Q6Z4</accession>
<keyword evidence="2" id="KW-0808">Transferase</keyword>
<feature type="domain" description="Methyltransferase type 11" evidence="1">
    <location>
        <begin position="41"/>
        <end position="102"/>
    </location>
</feature>
<keyword evidence="2" id="KW-0830">Ubiquinone</keyword>
<dbReference type="CDD" id="cd02440">
    <property type="entry name" value="AdoMet_MTases"/>
    <property type="match status" value="1"/>
</dbReference>
<dbReference type="KEGG" id="pog:Pogu_0365"/>
<keyword evidence="3" id="KW-1185">Reference proteome</keyword>
<evidence type="ECO:0000313" key="3">
    <source>
        <dbReference type="Proteomes" id="UP000009062"/>
    </source>
</evidence>
<dbReference type="HOGENOM" id="CLU_1821085_0_0_2"/>
<dbReference type="Pfam" id="PF08241">
    <property type="entry name" value="Methyltransf_11"/>
    <property type="match status" value="1"/>
</dbReference>
<proteinExistence type="predicted"/>
<name>H6Q6Z4_PYROT</name>
<dbReference type="InterPro" id="IPR013216">
    <property type="entry name" value="Methyltransf_11"/>
</dbReference>